<gene>
    <name evidence="1" type="ORF">ALP10_03858</name>
</gene>
<evidence type="ECO:0000313" key="2">
    <source>
        <dbReference type="Proteomes" id="UP000279173"/>
    </source>
</evidence>
<organism evidence="1 2">
    <name type="scientific">Pseudomonas syringae pv. helianthi</name>
    <dbReference type="NCBI Taxonomy" id="251654"/>
    <lineage>
        <taxon>Bacteria</taxon>
        <taxon>Pseudomonadati</taxon>
        <taxon>Pseudomonadota</taxon>
        <taxon>Gammaproteobacteria</taxon>
        <taxon>Pseudomonadales</taxon>
        <taxon>Pseudomonadaceae</taxon>
        <taxon>Pseudomonas</taxon>
    </lineage>
</organism>
<dbReference type="EMBL" id="RBUT01000190">
    <property type="protein sequence ID" value="RMV42303.1"/>
    <property type="molecule type" value="Genomic_DNA"/>
</dbReference>
<protein>
    <submittedName>
        <fullName evidence="1">Uncharacterized protein</fullName>
    </submittedName>
</protein>
<accession>A0A3M6CF68</accession>
<dbReference type="Proteomes" id="UP000279173">
    <property type="component" value="Unassembled WGS sequence"/>
</dbReference>
<sequence>MEINGSAEVAICGQGAMAGALIVRSAECHWLENPPLQGVIQPYADIGAEHFSLYAHLHQEAANAPITDIL</sequence>
<proteinExistence type="predicted"/>
<comment type="caution">
    <text evidence="1">The sequence shown here is derived from an EMBL/GenBank/DDBJ whole genome shotgun (WGS) entry which is preliminary data.</text>
</comment>
<dbReference type="AlphaFoldDB" id="A0A3M6CF68"/>
<name>A0A3M6CF68_9PSED</name>
<evidence type="ECO:0000313" key="1">
    <source>
        <dbReference type="EMBL" id="RMV42303.1"/>
    </source>
</evidence>
<reference evidence="1 2" key="1">
    <citation type="submission" date="2018-08" db="EMBL/GenBank/DDBJ databases">
        <title>Recombination of ecologically and evolutionarily significant loci maintains genetic cohesion in the Pseudomonas syringae species complex.</title>
        <authorList>
            <person name="Dillon M."/>
            <person name="Thakur S."/>
            <person name="Almeida R.N.D."/>
            <person name="Weir B.S."/>
            <person name="Guttman D.S."/>
        </authorList>
    </citation>
    <scope>NUCLEOTIDE SEQUENCE [LARGE SCALE GENOMIC DNA]</scope>
    <source>
        <strain evidence="1 2">ICMP 3263</strain>
    </source>
</reference>